<evidence type="ECO:0000313" key="1">
    <source>
        <dbReference type="EMBL" id="KAI7739816.1"/>
    </source>
</evidence>
<proteinExistence type="predicted"/>
<dbReference type="Proteomes" id="UP001206925">
    <property type="component" value="Unassembled WGS sequence"/>
</dbReference>
<gene>
    <name evidence="1" type="ORF">M8C21_024280</name>
</gene>
<feature type="non-terminal residue" evidence="1">
    <location>
        <position position="1"/>
    </location>
</feature>
<dbReference type="AlphaFoldDB" id="A0AAD5CDB2"/>
<organism evidence="1 2">
    <name type="scientific">Ambrosia artemisiifolia</name>
    <name type="common">Common ragweed</name>
    <dbReference type="NCBI Taxonomy" id="4212"/>
    <lineage>
        <taxon>Eukaryota</taxon>
        <taxon>Viridiplantae</taxon>
        <taxon>Streptophyta</taxon>
        <taxon>Embryophyta</taxon>
        <taxon>Tracheophyta</taxon>
        <taxon>Spermatophyta</taxon>
        <taxon>Magnoliopsida</taxon>
        <taxon>eudicotyledons</taxon>
        <taxon>Gunneridae</taxon>
        <taxon>Pentapetalae</taxon>
        <taxon>asterids</taxon>
        <taxon>campanulids</taxon>
        <taxon>Asterales</taxon>
        <taxon>Asteraceae</taxon>
        <taxon>Asteroideae</taxon>
        <taxon>Heliantheae alliance</taxon>
        <taxon>Heliantheae</taxon>
        <taxon>Ambrosia</taxon>
    </lineage>
</organism>
<sequence length="416" mass="47717">YAFNHNIQQLNVAFLFDKDDVEFPLCLSSCPSLKHLSVTRERFSFMRYNLSRTDESFRFSPYHWRHSISYVFKATSIWELPALTTLYLHDATLCCDENTDECIGPFSKCANLKSLTLKDCYIKGFMELSICLPLLSNLTLENFDGNLKIFDIVAPQLKNLTIKGSFMQAYEYMISAPDLAFLLYKSYDRLQLYTDGFPFLEKADISVYRPQNVHQVLYLLPQLHNVKSLTLNLEIVELLSSFVELMSLQLQPSPFANLKSLKIYPEREEVPEHESVTMSAEVKSYLLDSSLGATFTLVTREDVRVARTTKLAQNRIAALRAQLEQEKTRTDTKMTKIHEQGRPQFSEHSDTYIDMCWKDSSVQIEKGKEKAADIITELQEIKELLTQLPASNLPTIQSSFSTLCAEANIVTNKIIE</sequence>
<dbReference type="PANTHER" id="PTHR34223">
    <property type="entry name" value="OS11G0201299 PROTEIN"/>
    <property type="match status" value="1"/>
</dbReference>
<evidence type="ECO:0000313" key="2">
    <source>
        <dbReference type="Proteomes" id="UP001206925"/>
    </source>
</evidence>
<protein>
    <submittedName>
        <fullName evidence="1">Uncharacterized protein</fullName>
    </submittedName>
</protein>
<dbReference type="InterPro" id="IPR032675">
    <property type="entry name" value="LRR_dom_sf"/>
</dbReference>
<dbReference type="Gene3D" id="3.80.10.10">
    <property type="entry name" value="Ribonuclease Inhibitor"/>
    <property type="match status" value="1"/>
</dbReference>
<dbReference type="EMBL" id="JAMZMK010008565">
    <property type="protein sequence ID" value="KAI7739816.1"/>
    <property type="molecule type" value="Genomic_DNA"/>
</dbReference>
<name>A0AAD5CDB2_AMBAR</name>
<dbReference type="PANTHER" id="PTHR34223:SF101">
    <property type="entry name" value="F-BOX DOMAIN-CONTAINING PROTEIN"/>
    <property type="match status" value="1"/>
</dbReference>
<dbReference type="SUPFAM" id="SSF52058">
    <property type="entry name" value="L domain-like"/>
    <property type="match status" value="1"/>
</dbReference>
<feature type="non-terminal residue" evidence="1">
    <location>
        <position position="416"/>
    </location>
</feature>
<reference evidence="1" key="1">
    <citation type="submission" date="2022-06" db="EMBL/GenBank/DDBJ databases">
        <title>Uncovering the hologenomic basis of an extraordinary plant invasion.</title>
        <authorList>
            <person name="Bieker V.C."/>
            <person name="Martin M.D."/>
            <person name="Gilbert T."/>
            <person name="Hodgins K."/>
            <person name="Battlay P."/>
            <person name="Petersen B."/>
            <person name="Wilson J."/>
        </authorList>
    </citation>
    <scope>NUCLEOTIDE SEQUENCE</scope>
    <source>
        <strain evidence="1">AA19_3_7</strain>
        <tissue evidence="1">Leaf</tissue>
    </source>
</reference>
<dbReference type="InterPro" id="IPR053197">
    <property type="entry name" value="F-box_SCFL_complex_component"/>
</dbReference>
<accession>A0AAD5CDB2</accession>
<keyword evidence="2" id="KW-1185">Reference proteome</keyword>
<comment type="caution">
    <text evidence="1">The sequence shown here is derived from an EMBL/GenBank/DDBJ whole genome shotgun (WGS) entry which is preliminary data.</text>
</comment>